<reference evidence="1 2" key="1">
    <citation type="journal article" date="2019" name="Environ. Microbiol.">
        <title>At the nexus of three kingdoms: the genome of the mycorrhizal fungus Gigaspora margarita provides insights into plant, endobacterial and fungal interactions.</title>
        <authorList>
            <person name="Venice F."/>
            <person name="Ghignone S."/>
            <person name="Salvioli di Fossalunga A."/>
            <person name="Amselem J."/>
            <person name="Novero M."/>
            <person name="Xianan X."/>
            <person name="Sedzielewska Toro K."/>
            <person name="Morin E."/>
            <person name="Lipzen A."/>
            <person name="Grigoriev I.V."/>
            <person name="Henrissat B."/>
            <person name="Martin F.M."/>
            <person name="Bonfante P."/>
        </authorList>
    </citation>
    <scope>NUCLEOTIDE SEQUENCE [LARGE SCALE GENOMIC DNA]</scope>
    <source>
        <strain evidence="1 2">BEG34</strain>
    </source>
</reference>
<protein>
    <submittedName>
        <fullName evidence="1">Uncharacterized protein</fullName>
    </submittedName>
</protein>
<name>A0A8H3X4I0_GIGMA</name>
<evidence type="ECO:0000313" key="1">
    <source>
        <dbReference type="EMBL" id="KAF0407559.1"/>
    </source>
</evidence>
<gene>
    <name evidence="1" type="ORF">F8M41_008747</name>
</gene>
<accession>A0A8H3X4I0</accession>
<dbReference type="AlphaFoldDB" id="A0A8H3X4I0"/>
<proteinExistence type="predicted"/>
<evidence type="ECO:0000313" key="2">
    <source>
        <dbReference type="Proteomes" id="UP000439903"/>
    </source>
</evidence>
<dbReference type="Proteomes" id="UP000439903">
    <property type="component" value="Unassembled WGS sequence"/>
</dbReference>
<dbReference type="EMBL" id="WTPW01001927">
    <property type="protein sequence ID" value="KAF0407559.1"/>
    <property type="molecule type" value="Genomic_DNA"/>
</dbReference>
<dbReference type="OrthoDB" id="2390776at2759"/>
<sequence length="505" mass="58685">MTLEYFKRDPENWGIISFLKSCSEEPFERMIDKYLKQLETIVVNGRRCESEKAQLLINKYRKDPKPDFKKARKWNKERLLQIHIDKATINKIKSKFNYGNISVGPILAEQAKETRSKKRGYEEIDQLDFTTSNVITTTKNIENVDVRNSIIDKKQSKAYDLEKSWEFEKPIPEWLKRIHKRREDLATTVDTTDLVSFSRVAETAIWWHIVDANDPKLTEIITEQEFISLKETLHSYLPSDWKMLEPPVERCLHSIAMFEEENPFLVSPATEITTSNDVIKDEDAYHPDVRYIIELLRYTGEVVSRASRQHRILATGASDKAEGYDIDWLFTNTWGQEFSLCERAGSKIENGKKILDNTLKVQKTLRDMHQTLIESVSQTSGGAVPVKVLKAFQKLLLPGFISSRFFIRVLLNVYIGSKYYGSIVLAEFDIPTRFDEFGKIVTIAREMLNVKNIFKQTIRTFTLMKEASENNKHSKENVLIPQRIEENMTKKTKRALEPSNVNNIQ</sequence>
<comment type="caution">
    <text evidence="1">The sequence shown here is derived from an EMBL/GenBank/DDBJ whole genome shotgun (WGS) entry which is preliminary data.</text>
</comment>
<keyword evidence="2" id="KW-1185">Reference proteome</keyword>
<organism evidence="1 2">
    <name type="scientific">Gigaspora margarita</name>
    <dbReference type="NCBI Taxonomy" id="4874"/>
    <lineage>
        <taxon>Eukaryota</taxon>
        <taxon>Fungi</taxon>
        <taxon>Fungi incertae sedis</taxon>
        <taxon>Mucoromycota</taxon>
        <taxon>Glomeromycotina</taxon>
        <taxon>Glomeromycetes</taxon>
        <taxon>Diversisporales</taxon>
        <taxon>Gigasporaceae</taxon>
        <taxon>Gigaspora</taxon>
    </lineage>
</organism>